<comment type="cofactor">
    <cofactor evidence="5">
        <name>Na(+)</name>
        <dbReference type="ChEBI" id="CHEBI:29101"/>
    </cofactor>
</comment>
<comment type="function">
    <text evidence="5">Catalyzes the decarboxylation of oxaloacetate coupled to Na(+) translocation.</text>
</comment>
<evidence type="ECO:0000313" key="6">
    <source>
        <dbReference type="EMBL" id="RPJ65035.1"/>
    </source>
</evidence>
<gene>
    <name evidence="6" type="ORF">DRW07_17105</name>
</gene>
<comment type="caution">
    <text evidence="6">The sequence shown here is derived from an EMBL/GenBank/DDBJ whole genome shotgun (WGS) entry which is preliminary data.</text>
</comment>
<dbReference type="GO" id="GO:0015081">
    <property type="term" value="F:sodium ion transmembrane transporter activity"/>
    <property type="evidence" value="ECO:0007669"/>
    <property type="project" value="InterPro"/>
</dbReference>
<dbReference type="GO" id="GO:0015451">
    <property type="term" value="F:decarboxylation-driven active transmembrane transporter activity"/>
    <property type="evidence" value="ECO:0007669"/>
    <property type="project" value="UniProtKB-EC"/>
</dbReference>
<dbReference type="GO" id="GO:0005886">
    <property type="term" value="C:plasma membrane"/>
    <property type="evidence" value="ECO:0007669"/>
    <property type="project" value="UniProtKB-SubCell"/>
</dbReference>
<accession>A0A3N5Y929</accession>
<evidence type="ECO:0000256" key="3">
    <source>
        <dbReference type="ARBA" id="ARBA00022989"/>
    </source>
</evidence>
<comment type="catalytic activity">
    <reaction evidence="5">
        <text>oxaloacetate + 2 Na(+)(in) + H(+) = pyruvate + 2 Na(+)(out) + CO2</text>
        <dbReference type="Rhea" id="RHEA:57724"/>
        <dbReference type="ChEBI" id="CHEBI:15361"/>
        <dbReference type="ChEBI" id="CHEBI:15378"/>
        <dbReference type="ChEBI" id="CHEBI:16452"/>
        <dbReference type="ChEBI" id="CHEBI:16526"/>
        <dbReference type="ChEBI" id="CHEBI:29101"/>
        <dbReference type="EC" id="7.2.4.2"/>
    </reaction>
</comment>
<evidence type="ECO:0000313" key="7">
    <source>
        <dbReference type="Proteomes" id="UP000275281"/>
    </source>
</evidence>
<dbReference type="NCBIfam" id="TIGR01195">
    <property type="entry name" value="oadG_fam"/>
    <property type="match status" value="1"/>
</dbReference>
<name>A0A3N5Y929_9ALTE</name>
<keyword evidence="2 5" id="KW-0812">Transmembrane</keyword>
<keyword evidence="5" id="KW-0813">Transport</keyword>
<protein>
    <recommendedName>
        <fullName evidence="5">Oxaloacetate decarboxylase gamma chain</fullName>
        <ecNumber evidence="5">7.2.4.2</ecNumber>
    </recommendedName>
</protein>
<evidence type="ECO:0000256" key="2">
    <source>
        <dbReference type="ARBA" id="ARBA00022692"/>
    </source>
</evidence>
<dbReference type="GO" id="GO:0036376">
    <property type="term" value="P:sodium ion export across plasma membrane"/>
    <property type="evidence" value="ECO:0007669"/>
    <property type="project" value="InterPro"/>
</dbReference>
<comment type="similarity">
    <text evidence="5">Belongs to the OadG family.</text>
</comment>
<dbReference type="AlphaFoldDB" id="A0A3N5Y929"/>
<evidence type="ECO:0000256" key="1">
    <source>
        <dbReference type="ARBA" id="ARBA00022475"/>
    </source>
</evidence>
<sequence length="88" mass="9670">METNAVTAQLTEAATLMFVGMVVVFVFLAILIVAVKALTWFCNQIPQNNNNKRQETESSTMTMAETQVLPEHIAAITAAIALHHKKTL</sequence>
<keyword evidence="1" id="KW-1003">Cell membrane</keyword>
<evidence type="ECO:0000256" key="5">
    <source>
        <dbReference type="RuleBase" id="RU004278"/>
    </source>
</evidence>
<keyword evidence="5" id="KW-0739">Sodium transport</keyword>
<evidence type="ECO:0000256" key="4">
    <source>
        <dbReference type="ARBA" id="ARBA00023136"/>
    </source>
</evidence>
<dbReference type="EMBL" id="RPOK01000006">
    <property type="protein sequence ID" value="RPJ65035.1"/>
    <property type="molecule type" value="Genomic_DNA"/>
</dbReference>
<keyword evidence="3 5" id="KW-1133">Transmembrane helix</keyword>
<dbReference type="Pfam" id="PF04277">
    <property type="entry name" value="OAD_gamma"/>
    <property type="match status" value="1"/>
</dbReference>
<keyword evidence="7" id="KW-1185">Reference proteome</keyword>
<feature type="transmembrane region" description="Helical" evidence="5">
    <location>
        <begin position="13"/>
        <end position="35"/>
    </location>
</feature>
<reference evidence="6 7" key="1">
    <citation type="submission" date="2018-11" db="EMBL/GenBank/DDBJ databases">
        <authorList>
            <person name="Ye M.-Q."/>
            <person name="Du Z.-J."/>
        </authorList>
    </citation>
    <scope>NUCLEOTIDE SEQUENCE [LARGE SCALE GENOMIC DNA]</scope>
    <source>
        <strain evidence="6 7">U0105</strain>
    </source>
</reference>
<dbReference type="RefSeq" id="WP_124029163.1">
    <property type="nucleotide sequence ID" value="NZ_JBHRSN010000013.1"/>
</dbReference>
<keyword evidence="4 5" id="KW-0472">Membrane</keyword>
<dbReference type="EC" id="7.2.4.2" evidence="5"/>
<organism evidence="6 7">
    <name type="scientific">Alteromonas sediminis</name>
    <dbReference type="NCBI Taxonomy" id="2259342"/>
    <lineage>
        <taxon>Bacteria</taxon>
        <taxon>Pseudomonadati</taxon>
        <taxon>Pseudomonadota</taxon>
        <taxon>Gammaproteobacteria</taxon>
        <taxon>Alteromonadales</taxon>
        <taxon>Alteromonadaceae</taxon>
        <taxon>Alteromonas/Salinimonas group</taxon>
        <taxon>Alteromonas</taxon>
    </lineage>
</organism>
<comment type="subcellular location">
    <subcellularLocation>
        <location evidence="5">Cell membrane</location>
        <topology evidence="5">Single-pass membrane protein</topology>
    </subcellularLocation>
</comment>
<dbReference type="InterPro" id="IPR005899">
    <property type="entry name" value="Na_pump_deCOase"/>
</dbReference>
<keyword evidence="5" id="KW-0406">Ion transport</keyword>
<proteinExistence type="inferred from homology"/>
<keyword evidence="5" id="KW-0915">Sodium</keyword>
<dbReference type="Proteomes" id="UP000275281">
    <property type="component" value="Unassembled WGS sequence"/>
</dbReference>